<evidence type="ECO:0000256" key="7">
    <source>
        <dbReference type="SAM" id="Phobius"/>
    </source>
</evidence>
<proteinExistence type="predicted"/>
<dbReference type="RefSeq" id="WP_302713018.1">
    <property type="nucleotide sequence ID" value="NZ_JAULRT010000052.1"/>
</dbReference>
<comment type="caution">
    <text evidence="8">The sequence shown here is derived from an EMBL/GenBank/DDBJ whole genome shotgun (WGS) entry which is preliminary data.</text>
</comment>
<evidence type="ECO:0000256" key="1">
    <source>
        <dbReference type="ARBA" id="ARBA00004141"/>
    </source>
</evidence>
<organism evidence="8 9">
    <name type="scientific">Gilvimarinus algae</name>
    <dbReference type="NCBI Taxonomy" id="3058037"/>
    <lineage>
        <taxon>Bacteria</taxon>
        <taxon>Pseudomonadati</taxon>
        <taxon>Pseudomonadota</taxon>
        <taxon>Gammaproteobacteria</taxon>
        <taxon>Cellvibrionales</taxon>
        <taxon>Cellvibrionaceae</taxon>
        <taxon>Gilvimarinus</taxon>
    </lineage>
</organism>
<dbReference type="Proteomes" id="UP001168380">
    <property type="component" value="Unassembled WGS sequence"/>
</dbReference>
<accession>A0ABT8TEY7</accession>
<feature type="transmembrane region" description="Helical" evidence="7">
    <location>
        <begin position="158"/>
        <end position="176"/>
    </location>
</feature>
<keyword evidence="3" id="KW-1003">Cell membrane</keyword>
<feature type="transmembrane region" description="Helical" evidence="7">
    <location>
        <begin position="126"/>
        <end position="146"/>
    </location>
</feature>
<dbReference type="EMBL" id="JAULRT010000052">
    <property type="protein sequence ID" value="MDO3382652.1"/>
    <property type="molecule type" value="Genomic_DNA"/>
</dbReference>
<evidence type="ECO:0000313" key="8">
    <source>
        <dbReference type="EMBL" id="MDO3382652.1"/>
    </source>
</evidence>
<dbReference type="Pfam" id="PF03547">
    <property type="entry name" value="Mem_trans"/>
    <property type="match status" value="2"/>
</dbReference>
<evidence type="ECO:0000256" key="5">
    <source>
        <dbReference type="ARBA" id="ARBA00022989"/>
    </source>
</evidence>
<keyword evidence="9" id="KW-1185">Reference proteome</keyword>
<name>A0ABT8TEY7_9GAMM</name>
<feature type="transmembrane region" description="Helical" evidence="7">
    <location>
        <begin position="214"/>
        <end position="238"/>
    </location>
</feature>
<feature type="transmembrane region" description="Helical" evidence="7">
    <location>
        <begin position="278"/>
        <end position="296"/>
    </location>
</feature>
<dbReference type="PANTHER" id="PTHR36838">
    <property type="entry name" value="AUXIN EFFLUX CARRIER FAMILY PROTEIN"/>
    <property type="match status" value="1"/>
</dbReference>
<evidence type="ECO:0000256" key="4">
    <source>
        <dbReference type="ARBA" id="ARBA00022692"/>
    </source>
</evidence>
<gene>
    <name evidence="8" type="ORF">QWI16_10755</name>
</gene>
<reference evidence="8" key="1">
    <citation type="submission" date="2023-07" db="EMBL/GenBank/DDBJ databases">
        <title>Gilvimarinus algae sp. nov., isolated from the surface of Kelp.</title>
        <authorList>
            <person name="Sun Y.Y."/>
            <person name="Gong Y."/>
            <person name="Du Z.J."/>
        </authorList>
    </citation>
    <scope>NUCLEOTIDE SEQUENCE</scope>
    <source>
        <strain evidence="8">SDUM040014</strain>
    </source>
</reference>
<evidence type="ECO:0000256" key="2">
    <source>
        <dbReference type="ARBA" id="ARBA00022448"/>
    </source>
</evidence>
<keyword evidence="6 7" id="KW-0472">Membrane</keyword>
<keyword evidence="2" id="KW-0813">Transport</keyword>
<sequence length="299" mass="31600">MSPFVLIALCLLAGLALQFARVAGERTASRLNAYVINVALPSLILYELPKLSFDATVLLPVVVSWSVMAATALGVLLASRLWSLSRGVTGCLLLMLPLGNTGFVGIPLIQALVGDAGIGYAILYDQFGTFLALNTLGIAIAVGFSGGQSSAGYIVGRILRFPPFISLLLAFALLWWEYPPWLSQVLAWLAWTLVPVVMVAVGISWHLKLDPADLTIFAAALATLLVFKPVAALLVSTVMGGEGIAHRVVVLEAGMPAMISAGVLAMRYALAPRLAASLVGYSLLAGIPTLFVWRWVLGG</sequence>
<dbReference type="PANTHER" id="PTHR36838:SF1">
    <property type="entry name" value="SLR1864 PROTEIN"/>
    <property type="match status" value="1"/>
</dbReference>
<dbReference type="InterPro" id="IPR004776">
    <property type="entry name" value="Mem_transp_PIN-like"/>
</dbReference>
<feature type="transmembrane region" description="Helical" evidence="7">
    <location>
        <begin position="91"/>
        <end position="114"/>
    </location>
</feature>
<keyword evidence="5 7" id="KW-1133">Transmembrane helix</keyword>
<keyword evidence="4 7" id="KW-0812">Transmembrane</keyword>
<comment type="subcellular location">
    <subcellularLocation>
        <location evidence="1">Membrane</location>
        <topology evidence="1">Multi-pass membrane protein</topology>
    </subcellularLocation>
</comment>
<protein>
    <submittedName>
        <fullName evidence="8">AEC family transporter</fullName>
    </submittedName>
</protein>
<evidence type="ECO:0000313" key="9">
    <source>
        <dbReference type="Proteomes" id="UP001168380"/>
    </source>
</evidence>
<feature type="transmembrane region" description="Helical" evidence="7">
    <location>
        <begin position="188"/>
        <end position="207"/>
    </location>
</feature>
<feature type="transmembrane region" description="Helical" evidence="7">
    <location>
        <begin position="244"/>
        <end position="266"/>
    </location>
</feature>
<evidence type="ECO:0000256" key="6">
    <source>
        <dbReference type="ARBA" id="ARBA00023136"/>
    </source>
</evidence>
<feature type="transmembrane region" description="Helical" evidence="7">
    <location>
        <begin position="57"/>
        <end position="79"/>
    </location>
</feature>
<evidence type="ECO:0000256" key="3">
    <source>
        <dbReference type="ARBA" id="ARBA00022475"/>
    </source>
</evidence>